<sequence>MITAGVVAAAAVPLIVAGVGNTDRVPTVVQLARGTSGAEVTETPAPSPTITPPAGPTSNGLTPGAARLLLGRFDAPAAGVVGQDGVPEGVPLVAGSANQQGARSLHLTREGLAPFRAAGVTWTGPADGVSVAVRSRTGADTWGSWRTAAPSGGYDGTGPGVRQGAQLVWLGTGDAIEVVVTYAGPTAPGDVAVDLIDPREAPGDAVEVPSVTTVAVDASRVGRPPIHARSEWGADERLMVWSPQYAVNLRALAWHDQSVGGEYTETDVPRILRALFYYQAVTRGWGDLGDNVLVDRFGRLWEGRYGGLSRAVIGAHTPGRNSGTAGIGVLGGPAPVQASPQAPTPVVEAAARYVAWKLSIGPAVDPRGYATLPGTAETESAKVSPPKATGSASANRALPVAAAPSATSAAPKASKPATSKTTEAKPSAQTSGTVPRVFAADKALAEVVLPTVRDRAYELMGAWAHPQTMRRTLAMWNPARATFTELGDATVSWAGQVGDLPVPADYDGDGQLDIATWSPVTGVWTIQNSAAGTTESFVLGQAGDTPVPADYDGDGRAEPATFTPKTATWHVRGAADVVFGKPGDRPVPADYSGDGRADLAVYRAKLGLWEIRGMSKVYLGSPWHIPVPADYNGDGKAEPTTFSPKSGLWYLRGKAPVRFGNPGDVPVPGQYDGDGKADFAVWRPPARGAATGNWIVQRVGSYQIGTVGDVPTTLG</sequence>
<protein>
    <recommendedName>
        <fullName evidence="2">Peptidoglycan recognition protein family domain-containing protein</fullName>
    </recommendedName>
</protein>
<dbReference type="SMART" id="SM00701">
    <property type="entry name" value="PGRP"/>
    <property type="match status" value="1"/>
</dbReference>
<dbReference type="SUPFAM" id="SSF69318">
    <property type="entry name" value="Integrin alpha N-terminal domain"/>
    <property type="match status" value="1"/>
</dbReference>
<dbReference type="PANTHER" id="PTHR39431">
    <property type="entry name" value="FRPA/C-RELATED PROTEIN"/>
    <property type="match status" value="1"/>
</dbReference>
<feature type="region of interest" description="Disordered" evidence="1">
    <location>
        <begin position="371"/>
        <end position="432"/>
    </location>
</feature>
<reference evidence="3" key="1">
    <citation type="submission" date="2021-01" db="EMBL/GenBank/DDBJ databases">
        <title>Whole genome shotgun sequence of Planosporangium flavigriseum NBRC 105377.</title>
        <authorList>
            <person name="Komaki H."/>
            <person name="Tamura T."/>
        </authorList>
    </citation>
    <scope>NUCLEOTIDE SEQUENCE</scope>
    <source>
        <strain evidence="3">NBRC 105377</strain>
    </source>
</reference>
<name>A0A8J3PKF8_9ACTN</name>
<evidence type="ECO:0000313" key="3">
    <source>
        <dbReference type="EMBL" id="GIG72797.1"/>
    </source>
</evidence>
<keyword evidence="4" id="KW-1185">Reference proteome</keyword>
<proteinExistence type="predicted"/>
<comment type="caution">
    <text evidence="3">The sequence shown here is derived from an EMBL/GenBank/DDBJ whole genome shotgun (WGS) entry which is preliminary data.</text>
</comment>
<evidence type="ECO:0000259" key="2">
    <source>
        <dbReference type="SMART" id="SM00701"/>
    </source>
</evidence>
<dbReference type="GO" id="GO:0008270">
    <property type="term" value="F:zinc ion binding"/>
    <property type="evidence" value="ECO:0007669"/>
    <property type="project" value="InterPro"/>
</dbReference>
<feature type="compositionally biased region" description="Low complexity" evidence="1">
    <location>
        <begin position="401"/>
        <end position="426"/>
    </location>
</feature>
<evidence type="ECO:0000256" key="1">
    <source>
        <dbReference type="SAM" id="MobiDB-lite"/>
    </source>
</evidence>
<dbReference type="EMBL" id="BONU01000005">
    <property type="protein sequence ID" value="GIG72797.1"/>
    <property type="molecule type" value="Genomic_DNA"/>
</dbReference>
<dbReference type="Proteomes" id="UP000653674">
    <property type="component" value="Unassembled WGS sequence"/>
</dbReference>
<dbReference type="InterPro" id="IPR006619">
    <property type="entry name" value="PGRP_domain_met/bac"/>
</dbReference>
<organism evidence="3 4">
    <name type="scientific">Planosporangium flavigriseum</name>
    <dbReference type="NCBI Taxonomy" id="373681"/>
    <lineage>
        <taxon>Bacteria</taxon>
        <taxon>Bacillati</taxon>
        <taxon>Actinomycetota</taxon>
        <taxon>Actinomycetes</taxon>
        <taxon>Micromonosporales</taxon>
        <taxon>Micromonosporaceae</taxon>
        <taxon>Planosporangium</taxon>
    </lineage>
</organism>
<accession>A0A8J3PKF8</accession>
<feature type="region of interest" description="Disordered" evidence="1">
    <location>
        <begin position="34"/>
        <end position="62"/>
    </location>
</feature>
<dbReference type="Gene3D" id="3.40.80.10">
    <property type="entry name" value="Peptidoglycan recognition protein-like"/>
    <property type="match status" value="1"/>
</dbReference>
<dbReference type="GO" id="GO:0008745">
    <property type="term" value="F:N-acetylmuramoyl-L-alanine amidase activity"/>
    <property type="evidence" value="ECO:0007669"/>
    <property type="project" value="InterPro"/>
</dbReference>
<dbReference type="InterPro" id="IPR036505">
    <property type="entry name" value="Amidase/PGRP_sf"/>
</dbReference>
<dbReference type="SUPFAM" id="SSF55846">
    <property type="entry name" value="N-acetylmuramoyl-L-alanine amidase-like"/>
    <property type="match status" value="1"/>
</dbReference>
<dbReference type="GO" id="GO:0009253">
    <property type="term" value="P:peptidoglycan catabolic process"/>
    <property type="evidence" value="ECO:0007669"/>
    <property type="project" value="InterPro"/>
</dbReference>
<gene>
    <name evidence="3" type="ORF">Pfl04_12010</name>
</gene>
<evidence type="ECO:0000313" key="4">
    <source>
        <dbReference type="Proteomes" id="UP000653674"/>
    </source>
</evidence>
<feature type="domain" description="Peptidoglycan recognition protein family" evidence="2">
    <location>
        <begin position="224"/>
        <end position="377"/>
    </location>
</feature>
<dbReference type="PANTHER" id="PTHR39431:SF1">
    <property type="entry name" value="FRPA_C-RELATED PROTEIN"/>
    <property type="match status" value="1"/>
</dbReference>
<dbReference type="AlphaFoldDB" id="A0A8J3PKF8"/>
<dbReference type="InterPro" id="IPR028994">
    <property type="entry name" value="Integrin_alpha_N"/>
</dbReference>
<feature type="compositionally biased region" description="Pro residues" evidence="1">
    <location>
        <begin position="45"/>
        <end position="55"/>
    </location>
</feature>